<proteinExistence type="predicted"/>
<reference evidence="3 4" key="1">
    <citation type="submission" date="2017-03" db="EMBL/GenBank/DDBJ databases">
        <title>Draft genome sequence of Streptomyces scabrisporus NF3, endophyte isolated from Amphipterygium adstringens.</title>
        <authorList>
            <person name="Vazquez M."/>
            <person name="Ceapa C.D."/>
            <person name="Rodriguez Luna D."/>
            <person name="Sanchez Esquivel S."/>
        </authorList>
    </citation>
    <scope>NUCLEOTIDE SEQUENCE [LARGE SCALE GENOMIC DNA]</scope>
    <source>
        <strain evidence="3 4">NF3</strain>
    </source>
</reference>
<sequence length="189" mass="19177">MIAMSHTVRSRITTTVSAAVLAVALGVSLPTPAAAHGAEAPPSSTGSTPIGTWDATVTLPDSGHQATFAFAAGGVACMSFGGPGEFGGSGLGTWWRTGTNRFSFKILHDVHDPSGTVVGWVGVNQQALQQADTFTGSGVSQLYAADGTQTGTTSARVSATRRSTTRADSAHSPVTTTRPARTLQCGEGT</sequence>
<evidence type="ECO:0000313" key="3">
    <source>
        <dbReference type="EMBL" id="OPC81039.1"/>
    </source>
</evidence>
<gene>
    <name evidence="3" type="ORF">B4N89_08845</name>
</gene>
<feature type="region of interest" description="Disordered" evidence="1">
    <location>
        <begin position="33"/>
        <end position="52"/>
    </location>
</feature>
<keyword evidence="4" id="KW-1185">Reference proteome</keyword>
<dbReference type="STRING" id="159449.B4N89_08845"/>
<comment type="caution">
    <text evidence="3">The sequence shown here is derived from an EMBL/GenBank/DDBJ whole genome shotgun (WGS) entry which is preliminary data.</text>
</comment>
<feature type="compositionally biased region" description="Low complexity" evidence="1">
    <location>
        <begin position="150"/>
        <end position="162"/>
    </location>
</feature>
<organism evidence="3 4">
    <name type="scientific">Embleya scabrispora</name>
    <dbReference type="NCBI Taxonomy" id="159449"/>
    <lineage>
        <taxon>Bacteria</taxon>
        <taxon>Bacillati</taxon>
        <taxon>Actinomycetota</taxon>
        <taxon>Actinomycetes</taxon>
        <taxon>Kitasatosporales</taxon>
        <taxon>Streptomycetaceae</taxon>
        <taxon>Embleya</taxon>
    </lineage>
</organism>
<dbReference type="Proteomes" id="UP000190037">
    <property type="component" value="Unassembled WGS sequence"/>
</dbReference>
<feature type="region of interest" description="Disordered" evidence="1">
    <location>
        <begin position="148"/>
        <end position="189"/>
    </location>
</feature>
<protein>
    <submittedName>
        <fullName evidence="3">Uncharacterized protein</fullName>
    </submittedName>
</protein>
<evidence type="ECO:0000256" key="2">
    <source>
        <dbReference type="SAM" id="SignalP"/>
    </source>
</evidence>
<accession>A0A1T3NW08</accession>
<evidence type="ECO:0000256" key="1">
    <source>
        <dbReference type="SAM" id="MobiDB-lite"/>
    </source>
</evidence>
<feature type="signal peptide" evidence="2">
    <location>
        <begin position="1"/>
        <end position="33"/>
    </location>
</feature>
<name>A0A1T3NW08_9ACTN</name>
<feature type="chain" id="PRO_5038336412" evidence="2">
    <location>
        <begin position="34"/>
        <end position="189"/>
    </location>
</feature>
<dbReference type="EMBL" id="MWQN01000001">
    <property type="protein sequence ID" value="OPC81039.1"/>
    <property type="molecule type" value="Genomic_DNA"/>
</dbReference>
<keyword evidence="2" id="KW-0732">Signal</keyword>
<evidence type="ECO:0000313" key="4">
    <source>
        <dbReference type="Proteomes" id="UP000190037"/>
    </source>
</evidence>
<dbReference type="AlphaFoldDB" id="A0A1T3NW08"/>